<gene>
    <name evidence="1" type="ORF">K4A83_10825</name>
</gene>
<evidence type="ECO:0000313" key="1">
    <source>
        <dbReference type="EMBL" id="MCW6036751.1"/>
    </source>
</evidence>
<organism evidence="1 2">
    <name type="scientific">Spirulina subsalsa FACHB-351</name>
    <dbReference type="NCBI Taxonomy" id="234711"/>
    <lineage>
        <taxon>Bacteria</taxon>
        <taxon>Bacillati</taxon>
        <taxon>Cyanobacteriota</taxon>
        <taxon>Cyanophyceae</taxon>
        <taxon>Spirulinales</taxon>
        <taxon>Spirulinaceae</taxon>
        <taxon>Spirulina</taxon>
    </lineage>
</organism>
<sequence>MQTTDTPIHHVFVFLEIFAQEGGIQSYVKDILEGYQSLTEQPDCPYQADIFLLRDSADSKNPFSGGNLTFHYFLSGTPWLGRLRLATALLKTLLTQRPDHVFCGHINLAPLIHALCKPLGIPYTVLTYGKEVWDALPEPKRYALQAAQEIWTISRYSRDRLCAANKIPIKQVQFLPCIVDETLFTPGEKPPTLLEKYHLTGCTVLMTVARLWSGDPYKGVDVTIRALPAILKEFPEVKYLVIGRGDDQPRLAQLAQDLGVAERVIFAGFVRTEDLSAHYRVADIYVMPSQEGFGIVYLEAMVSGIPVISGDDDGSADPLQDGRVGWRVPHRDVDCVAEACLEVLRNLNNPAELRCNGSWLREQTIAKFSKGALTQQLKVLIEQQL</sequence>
<reference evidence="1 2" key="1">
    <citation type="submission" date="2021-08" db="EMBL/GenBank/DDBJ databases">
        <title>Draft genome sequence of Spirulina subsalsa with high tolerance to salinity and hype-accumulation of phycocyanin.</title>
        <authorList>
            <person name="Pei H."/>
            <person name="Jiang L."/>
        </authorList>
    </citation>
    <scope>NUCLEOTIDE SEQUENCE [LARGE SCALE GENOMIC DNA]</scope>
    <source>
        <strain evidence="1 2">FACHB-351</strain>
    </source>
</reference>
<dbReference type="SUPFAM" id="SSF53756">
    <property type="entry name" value="UDP-Glycosyltransferase/glycogen phosphorylase"/>
    <property type="match status" value="1"/>
</dbReference>
<keyword evidence="2" id="KW-1185">Reference proteome</keyword>
<comment type="caution">
    <text evidence="1">The sequence shown here is derived from an EMBL/GenBank/DDBJ whole genome shotgun (WGS) entry which is preliminary data.</text>
</comment>
<proteinExistence type="predicted"/>
<dbReference type="Proteomes" id="UP001526426">
    <property type="component" value="Unassembled WGS sequence"/>
</dbReference>
<protein>
    <submittedName>
        <fullName evidence="1">Glycosyltransferase family 4 protein</fullName>
    </submittedName>
</protein>
<accession>A0ABT3L5G6</accession>
<dbReference type="Pfam" id="PF13692">
    <property type="entry name" value="Glyco_trans_1_4"/>
    <property type="match status" value="1"/>
</dbReference>
<dbReference type="Gene3D" id="3.40.50.2000">
    <property type="entry name" value="Glycogen Phosphorylase B"/>
    <property type="match status" value="2"/>
</dbReference>
<name>A0ABT3L5G6_9CYAN</name>
<dbReference type="CDD" id="cd03801">
    <property type="entry name" value="GT4_PimA-like"/>
    <property type="match status" value="1"/>
</dbReference>
<evidence type="ECO:0000313" key="2">
    <source>
        <dbReference type="Proteomes" id="UP001526426"/>
    </source>
</evidence>
<dbReference type="EMBL" id="JAIHOM010000045">
    <property type="protein sequence ID" value="MCW6036751.1"/>
    <property type="molecule type" value="Genomic_DNA"/>
</dbReference>
<dbReference type="PANTHER" id="PTHR12526">
    <property type="entry name" value="GLYCOSYLTRANSFERASE"/>
    <property type="match status" value="1"/>
</dbReference>
<dbReference type="RefSeq" id="WP_265264555.1">
    <property type="nucleotide sequence ID" value="NZ_JAIHOM010000045.1"/>
</dbReference>